<comment type="similarity">
    <text evidence="2">Belongs to the EamA transporter family.</text>
</comment>
<evidence type="ECO:0000256" key="2">
    <source>
        <dbReference type="ARBA" id="ARBA00007362"/>
    </source>
</evidence>
<dbReference type="Pfam" id="PF00892">
    <property type="entry name" value="EamA"/>
    <property type="match status" value="2"/>
</dbReference>
<dbReference type="RefSeq" id="WP_213541231.1">
    <property type="nucleotide sequence ID" value="NZ_AP023418.1"/>
</dbReference>
<sequence length="310" mass="33939">MKNKTFLANCALVLCAVIWGMNFIFQKQASQHLGAFTFISLRYYLGVLSLLPLFFYMRRRKALAALEAGEEVERWHGSRFWLAALGASLANWGGAVLVQIGLHVADATKAGFIESAYIALVPVLDLLLFRKKTSRRVWIGIAMAIVGLYLLCISDGFSLDVNDAAIMASTLCFALHILLWSRFSPHVDALPFMVVEFLCTGTLSGLVALFTESLTLADLTAAVAPLLFAGVLGVGVTYTIQIYAQRFTPASVAALLMSMEAVFSAVGGVIILRETLSVREWVGCGIMLLTIFYVQLPHREPVRREPVKAA</sequence>
<comment type="subcellular location">
    <subcellularLocation>
        <location evidence="1">Cell membrane</location>
        <topology evidence="1">Multi-pass membrane protein</topology>
    </subcellularLocation>
</comment>
<dbReference type="InterPro" id="IPR000620">
    <property type="entry name" value="EamA_dom"/>
</dbReference>
<feature type="transmembrane region" description="Helical" evidence="7">
    <location>
        <begin position="136"/>
        <end position="158"/>
    </location>
</feature>
<feature type="transmembrane region" description="Helical" evidence="7">
    <location>
        <begin position="164"/>
        <end position="183"/>
    </location>
</feature>
<evidence type="ECO:0000256" key="7">
    <source>
        <dbReference type="SAM" id="Phobius"/>
    </source>
</evidence>
<evidence type="ECO:0000256" key="6">
    <source>
        <dbReference type="ARBA" id="ARBA00023136"/>
    </source>
</evidence>
<evidence type="ECO:0000313" key="10">
    <source>
        <dbReference type="Proteomes" id="UP000681035"/>
    </source>
</evidence>
<dbReference type="SUPFAM" id="SSF103481">
    <property type="entry name" value="Multidrug resistance efflux transporter EmrE"/>
    <property type="match status" value="2"/>
</dbReference>
<feature type="transmembrane region" description="Helical" evidence="7">
    <location>
        <begin position="110"/>
        <end position="129"/>
    </location>
</feature>
<feature type="transmembrane region" description="Helical" evidence="7">
    <location>
        <begin position="252"/>
        <end position="272"/>
    </location>
</feature>
<protein>
    <submittedName>
        <fullName evidence="9">Permease</fullName>
    </submittedName>
</protein>
<reference evidence="9" key="1">
    <citation type="submission" date="2020-09" db="EMBL/GenBank/DDBJ databases">
        <title>New species isolated from human feces.</title>
        <authorList>
            <person name="Kitahara M."/>
            <person name="Shigeno Y."/>
            <person name="Shime M."/>
            <person name="Matsumoto Y."/>
            <person name="Nakamura S."/>
            <person name="Motooka D."/>
            <person name="Fukuoka S."/>
            <person name="Nishikawa H."/>
            <person name="Benno Y."/>
        </authorList>
    </citation>
    <scope>NUCLEOTIDE SEQUENCE</scope>
    <source>
        <strain evidence="9">MM50</strain>
    </source>
</reference>
<gene>
    <name evidence="9" type="ORF">MM50RIKEN_00070</name>
</gene>
<organism evidence="9 10">
    <name type="scientific">Vescimonas coprocola</name>
    <dbReference type="NCBI Taxonomy" id="2714355"/>
    <lineage>
        <taxon>Bacteria</taxon>
        <taxon>Bacillati</taxon>
        <taxon>Bacillota</taxon>
        <taxon>Clostridia</taxon>
        <taxon>Eubacteriales</taxon>
        <taxon>Oscillospiraceae</taxon>
        <taxon>Vescimonas</taxon>
    </lineage>
</organism>
<name>A0A810PXB8_9FIRM</name>
<evidence type="ECO:0000256" key="5">
    <source>
        <dbReference type="ARBA" id="ARBA00022989"/>
    </source>
</evidence>
<feature type="domain" description="EamA" evidence="8">
    <location>
        <begin position="8"/>
        <end position="151"/>
    </location>
</feature>
<feature type="transmembrane region" description="Helical" evidence="7">
    <location>
        <begin position="7"/>
        <end position="25"/>
    </location>
</feature>
<evidence type="ECO:0000313" key="9">
    <source>
        <dbReference type="EMBL" id="BCK80244.1"/>
    </source>
</evidence>
<dbReference type="GO" id="GO:0005886">
    <property type="term" value="C:plasma membrane"/>
    <property type="evidence" value="ECO:0007669"/>
    <property type="project" value="UniProtKB-SubCell"/>
</dbReference>
<dbReference type="Proteomes" id="UP000681035">
    <property type="component" value="Chromosome"/>
</dbReference>
<evidence type="ECO:0000256" key="1">
    <source>
        <dbReference type="ARBA" id="ARBA00004651"/>
    </source>
</evidence>
<keyword evidence="10" id="KW-1185">Reference proteome</keyword>
<feature type="transmembrane region" description="Helical" evidence="7">
    <location>
        <begin position="31"/>
        <end position="56"/>
    </location>
</feature>
<keyword evidence="4 7" id="KW-0812">Transmembrane</keyword>
<feature type="transmembrane region" description="Helical" evidence="7">
    <location>
        <begin position="190"/>
        <end position="210"/>
    </location>
</feature>
<accession>A0A810PXB8</accession>
<dbReference type="KEGG" id="vcop:MM50RIKEN_00070"/>
<evidence type="ECO:0000259" key="8">
    <source>
        <dbReference type="Pfam" id="PF00892"/>
    </source>
</evidence>
<dbReference type="AlphaFoldDB" id="A0A810PXB8"/>
<dbReference type="InterPro" id="IPR037185">
    <property type="entry name" value="EmrE-like"/>
</dbReference>
<dbReference type="EMBL" id="AP023418">
    <property type="protein sequence ID" value="BCK80244.1"/>
    <property type="molecule type" value="Genomic_DNA"/>
</dbReference>
<feature type="transmembrane region" description="Helical" evidence="7">
    <location>
        <begin position="278"/>
        <end position="296"/>
    </location>
</feature>
<evidence type="ECO:0000256" key="3">
    <source>
        <dbReference type="ARBA" id="ARBA00022475"/>
    </source>
</evidence>
<keyword evidence="6 7" id="KW-0472">Membrane</keyword>
<dbReference type="Gene3D" id="1.10.3730.20">
    <property type="match status" value="1"/>
</dbReference>
<feature type="domain" description="EamA" evidence="8">
    <location>
        <begin position="165"/>
        <end position="294"/>
    </location>
</feature>
<evidence type="ECO:0000256" key="4">
    <source>
        <dbReference type="ARBA" id="ARBA00022692"/>
    </source>
</evidence>
<dbReference type="PANTHER" id="PTHR42920:SF5">
    <property type="entry name" value="EAMA DOMAIN-CONTAINING PROTEIN"/>
    <property type="match status" value="1"/>
</dbReference>
<keyword evidence="5 7" id="KW-1133">Transmembrane helix</keyword>
<keyword evidence="3" id="KW-1003">Cell membrane</keyword>
<dbReference type="InterPro" id="IPR051258">
    <property type="entry name" value="Diverse_Substrate_Transporter"/>
</dbReference>
<proteinExistence type="inferred from homology"/>
<feature type="transmembrane region" description="Helical" evidence="7">
    <location>
        <begin position="80"/>
        <end position="104"/>
    </location>
</feature>
<dbReference type="PANTHER" id="PTHR42920">
    <property type="entry name" value="OS03G0707200 PROTEIN-RELATED"/>
    <property type="match status" value="1"/>
</dbReference>
<feature type="transmembrane region" description="Helical" evidence="7">
    <location>
        <begin position="222"/>
        <end position="240"/>
    </location>
</feature>